<evidence type="ECO:0000256" key="2">
    <source>
        <dbReference type="ARBA" id="ARBA00006434"/>
    </source>
</evidence>
<dbReference type="CDD" id="cd11478">
    <property type="entry name" value="SLC5sbd_u2"/>
    <property type="match status" value="1"/>
</dbReference>
<feature type="transmembrane region" description="Helical" evidence="7">
    <location>
        <begin position="159"/>
        <end position="181"/>
    </location>
</feature>
<comment type="similarity">
    <text evidence="2 6">Belongs to the sodium:solute symporter (SSF) (TC 2.A.21) family.</text>
</comment>
<keyword evidence="5 7" id="KW-0472">Membrane</keyword>
<dbReference type="EMBL" id="BOMQ01000104">
    <property type="protein sequence ID" value="GIE54542.1"/>
    <property type="molecule type" value="Genomic_DNA"/>
</dbReference>
<feature type="transmembrane region" description="Helical" evidence="7">
    <location>
        <begin position="20"/>
        <end position="37"/>
    </location>
</feature>
<protein>
    <submittedName>
        <fullName evidence="8">Sodium:solute symporter</fullName>
    </submittedName>
</protein>
<feature type="transmembrane region" description="Helical" evidence="7">
    <location>
        <begin position="90"/>
        <end position="111"/>
    </location>
</feature>
<dbReference type="NCBIfam" id="TIGR00813">
    <property type="entry name" value="sss"/>
    <property type="match status" value="1"/>
</dbReference>
<dbReference type="InterPro" id="IPR001734">
    <property type="entry name" value="Na/solute_symporter"/>
</dbReference>
<feature type="transmembrane region" description="Helical" evidence="7">
    <location>
        <begin position="250"/>
        <end position="268"/>
    </location>
</feature>
<feature type="transmembrane region" description="Helical" evidence="7">
    <location>
        <begin position="193"/>
        <end position="211"/>
    </location>
</feature>
<sequence>MFLAAESGSALSLDLSPVDLVLMIIYFSFVLGIGFALKRAVKSSLDFFLSGRSLPAWVTGIGFISANIGAVELLGQSASGAQYGAAMVHYFWIGAIPAMVFLGIVMMPFYYGSKVRSVPEYLRLRFDPKAHLINAITFVVGSMLIAGVNLYALSIVLEALLGIPLILAIVLAAVFVLSYILLGGLTSAIYNEVMQFFVVLIGMVPLTIIAIKETGGLGQLFDRLSADRGASFVEPWTGTGIGGSNPVGDWIGIILGLAFCLSFGYWTTNFAEVQRAMAAKDGNSARLTPIIGAYPKAFVPLITILPGMAALVLLPGIGTAGSGLEYNDAIPALMDKYLPPGVLGVAVTGLLAAFMAGMAANVSSFNAVFTYDLWQDYIRPGRSDQYYLRVGRWATVGGVAVAVATALIASGFSNISNYLQTLFSFFNVPLFCAFIIGMFWRRATRSAGFWGILVGTVTAITVYALYKFDVLAFRSDLQETMWGSIAAFAAGALAMVLASLREPRKTDAELHGLVYGMEIRDASDVAVRPWYRSPVVLGLGVLVLNAGLYVAVYAF</sequence>
<comment type="caution">
    <text evidence="8">The sequence shown here is derived from an EMBL/GenBank/DDBJ whole genome shotgun (WGS) entry which is preliminary data.</text>
</comment>
<dbReference type="InterPro" id="IPR038377">
    <property type="entry name" value="Na/Glc_symporter_sf"/>
</dbReference>
<feature type="transmembrane region" description="Helical" evidence="7">
    <location>
        <begin position="481"/>
        <end position="500"/>
    </location>
</feature>
<dbReference type="PANTHER" id="PTHR11819">
    <property type="entry name" value="SOLUTE CARRIER FAMILY 5"/>
    <property type="match status" value="1"/>
</dbReference>
<proteinExistence type="inferred from homology"/>
<dbReference type="RefSeq" id="WP_203777451.1">
    <property type="nucleotide sequence ID" value="NZ_BAAAYJ010000050.1"/>
</dbReference>
<dbReference type="PROSITE" id="PS50283">
    <property type="entry name" value="NA_SOLUT_SYMP_3"/>
    <property type="match status" value="1"/>
</dbReference>
<keyword evidence="9" id="KW-1185">Reference proteome</keyword>
<dbReference type="AlphaFoldDB" id="A0A919JSD7"/>
<gene>
    <name evidence="8" type="ORF">Ani05nite_80760</name>
</gene>
<dbReference type="Proteomes" id="UP000647172">
    <property type="component" value="Unassembled WGS sequence"/>
</dbReference>
<feature type="transmembrane region" description="Helical" evidence="7">
    <location>
        <begin position="390"/>
        <end position="412"/>
    </location>
</feature>
<evidence type="ECO:0000313" key="9">
    <source>
        <dbReference type="Proteomes" id="UP000647172"/>
    </source>
</evidence>
<feature type="transmembrane region" description="Helical" evidence="7">
    <location>
        <begin position="49"/>
        <end position="70"/>
    </location>
</feature>
<evidence type="ECO:0000256" key="6">
    <source>
        <dbReference type="RuleBase" id="RU362091"/>
    </source>
</evidence>
<evidence type="ECO:0000256" key="7">
    <source>
        <dbReference type="SAM" id="Phobius"/>
    </source>
</evidence>
<feature type="transmembrane region" description="Helical" evidence="7">
    <location>
        <begin position="447"/>
        <end position="466"/>
    </location>
</feature>
<accession>A0A919JSD7</accession>
<evidence type="ECO:0000256" key="5">
    <source>
        <dbReference type="ARBA" id="ARBA00023136"/>
    </source>
</evidence>
<feature type="transmembrane region" description="Helical" evidence="7">
    <location>
        <begin position="535"/>
        <end position="554"/>
    </location>
</feature>
<feature type="transmembrane region" description="Helical" evidence="7">
    <location>
        <begin position="132"/>
        <end position="153"/>
    </location>
</feature>
<name>A0A919JSD7_9ACTN</name>
<evidence type="ECO:0000256" key="3">
    <source>
        <dbReference type="ARBA" id="ARBA00022692"/>
    </source>
</evidence>
<dbReference type="Gene3D" id="1.20.1730.10">
    <property type="entry name" value="Sodium/glucose cotransporter"/>
    <property type="match status" value="1"/>
</dbReference>
<evidence type="ECO:0000313" key="8">
    <source>
        <dbReference type="EMBL" id="GIE54542.1"/>
    </source>
</evidence>
<dbReference type="Pfam" id="PF00474">
    <property type="entry name" value="SSF"/>
    <property type="match status" value="1"/>
</dbReference>
<keyword evidence="3 7" id="KW-0812">Transmembrane</keyword>
<dbReference type="GO" id="GO:0005886">
    <property type="term" value="C:plasma membrane"/>
    <property type="evidence" value="ECO:0007669"/>
    <property type="project" value="TreeGrafter"/>
</dbReference>
<feature type="transmembrane region" description="Helical" evidence="7">
    <location>
        <begin position="341"/>
        <end position="369"/>
    </location>
</feature>
<feature type="transmembrane region" description="Helical" evidence="7">
    <location>
        <begin position="418"/>
        <end position="440"/>
    </location>
</feature>
<feature type="transmembrane region" description="Helical" evidence="7">
    <location>
        <begin position="297"/>
        <end position="321"/>
    </location>
</feature>
<keyword evidence="4 7" id="KW-1133">Transmembrane helix</keyword>
<dbReference type="PANTHER" id="PTHR11819:SF195">
    <property type="entry name" value="SODIUM_GLUCOSE COTRANSPORTER 4"/>
    <property type="match status" value="1"/>
</dbReference>
<dbReference type="GO" id="GO:0005412">
    <property type="term" value="F:D-glucose:sodium symporter activity"/>
    <property type="evidence" value="ECO:0007669"/>
    <property type="project" value="TreeGrafter"/>
</dbReference>
<evidence type="ECO:0000256" key="4">
    <source>
        <dbReference type="ARBA" id="ARBA00022989"/>
    </source>
</evidence>
<comment type="subcellular location">
    <subcellularLocation>
        <location evidence="1">Membrane</location>
        <topology evidence="1">Multi-pass membrane protein</topology>
    </subcellularLocation>
</comment>
<evidence type="ECO:0000256" key="1">
    <source>
        <dbReference type="ARBA" id="ARBA00004141"/>
    </source>
</evidence>
<organism evidence="8 9">
    <name type="scientific">Actinoplanes nipponensis</name>
    <dbReference type="NCBI Taxonomy" id="135950"/>
    <lineage>
        <taxon>Bacteria</taxon>
        <taxon>Bacillati</taxon>
        <taxon>Actinomycetota</taxon>
        <taxon>Actinomycetes</taxon>
        <taxon>Micromonosporales</taxon>
        <taxon>Micromonosporaceae</taxon>
        <taxon>Actinoplanes</taxon>
    </lineage>
</organism>
<reference evidence="8" key="1">
    <citation type="submission" date="2021-01" db="EMBL/GenBank/DDBJ databases">
        <title>Whole genome shotgun sequence of Actinoplanes nipponensis NBRC 14063.</title>
        <authorList>
            <person name="Komaki H."/>
            <person name="Tamura T."/>
        </authorList>
    </citation>
    <scope>NUCLEOTIDE SEQUENCE</scope>
    <source>
        <strain evidence="8">NBRC 14063</strain>
    </source>
</reference>